<feature type="transmembrane region" description="Helical" evidence="1">
    <location>
        <begin position="161"/>
        <end position="186"/>
    </location>
</feature>
<name>A0ABU8L7H7_9MICO</name>
<feature type="transmembrane region" description="Helical" evidence="1">
    <location>
        <begin position="96"/>
        <end position="113"/>
    </location>
</feature>
<dbReference type="InterPro" id="IPR049458">
    <property type="entry name" value="EpsG-like"/>
</dbReference>
<feature type="transmembrane region" description="Helical" evidence="1">
    <location>
        <begin position="120"/>
        <end position="141"/>
    </location>
</feature>
<feature type="transmembrane region" description="Helical" evidence="1">
    <location>
        <begin position="240"/>
        <end position="258"/>
    </location>
</feature>
<keyword evidence="3" id="KW-1185">Reference proteome</keyword>
<keyword evidence="1" id="KW-0812">Transmembrane</keyword>
<evidence type="ECO:0000313" key="2">
    <source>
        <dbReference type="EMBL" id="MEJ1087068.1"/>
    </source>
</evidence>
<evidence type="ECO:0000313" key="3">
    <source>
        <dbReference type="Proteomes" id="UP001371224"/>
    </source>
</evidence>
<dbReference type="EMBL" id="JBBDGM010000001">
    <property type="protein sequence ID" value="MEJ1087068.1"/>
    <property type="molecule type" value="Genomic_DNA"/>
</dbReference>
<comment type="caution">
    <text evidence="2">The sequence shown here is derived from an EMBL/GenBank/DDBJ whole genome shotgun (WGS) entry which is preliminary data.</text>
</comment>
<organism evidence="2 3">
    <name type="scientific">Microbacterium bandirmense</name>
    <dbReference type="NCBI Taxonomy" id="3122050"/>
    <lineage>
        <taxon>Bacteria</taxon>
        <taxon>Bacillati</taxon>
        <taxon>Actinomycetota</taxon>
        <taxon>Actinomycetes</taxon>
        <taxon>Micrococcales</taxon>
        <taxon>Microbacteriaceae</taxon>
        <taxon>Microbacterium</taxon>
    </lineage>
</organism>
<proteinExistence type="predicted"/>
<dbReference type="Proteomes" id="UP001371224">
    <property type="component" value="Unassembled WGS sequence"/>
</dbReference>
<keyword evidence="1" id="KW-1133">Transmembrane helix</keyword>
<evidence type="ECO:0000256" key="1">
    <source>
        <dbReference type="SAM" id="Phobius"/>
    </source>
</evidence>
<dbReference type="RefSeq" id="WP_337330741.1">
    <property type="nucleotide sequence ID" value="NZ_JBBDGM010000001.1"/>
</dbReference>
<feature type="transmembrane region" description="Helical" evidence="1">
    <location>
        <begin position="314"/>
        <end position="335"/>
    </location>
</feature>
<feature type="transmembrane region" description="Helical" evidence="1">
    <location>
        <begin position="267"/>
        <end position="284"/>
    </location>
</feature>
<reference evidence="2 3" key="1">
    <citation type="submission" date="2024-02" db="EMBL/GenBank/DDBJ databases">
        <authorList>
            <person name="Saticioglu I.B."/>
        </authorList>
    </citation>
    <scope>NUCLEOTIDE SEQUENCE [LARGE SCALE GENOMIC DNA]</scope>
    <source>
        <strain evidence="2 3">Mu-80</strain>
    </source>
</reference>
<protein>
    <submittedName>
        <fullName evidence="2">EpsG family protein</fullName>
    </submittedName>
</protein>
<gene>
    <name evidence="2" type="ORF">WDU99_01910</name>
</gene>
<sequence>MLLAAGAFVLAFVSKLWSARFAAPRWNLADVACVALLVSFSAMRFEVGTDYLAYQVAYDRLDPAQDWWAQAQMYQQDLGYTLLALATRAMTDSPHAIFWVTSAIAIVPVYATLRKQSKDLPFAVLLYLLLCFYVAPFNIIRQGMAFGLVFWGYSFIKRSKTAFIVIALIAASLHSTAIIVAAIMFLGRLWKPRLWSTVVLFAGMGAVAGAIWTVPPVRALLESLNERYLEYIDSAQESGITVYIMMALFLLLAILIATSRENERPDWLAMILIGIALLIVSTQSPVALRAFNYFGLFVLLALPNSLLAHKHGTILRSGVLVGTAVYFAVYVNTFADLVPYQSYQ</sequence>
<accession>A0ABU8L7H7</accession>
<keyword evidence="1" id="KW-0472">Membrane</keyword>
<feature type="transmembrane region" description="Helical" evidence="1">
    <location>
        <begin position="198"/>
        <end position="220"/>
    </location>
</feature>
<dbReference type="Pfam" id="PF14897">
    <property type="entry name" value="EpsG"/>
    <property type="match status" value="1"/>
</dbReference>